<dbReference type="NCBIfam" id="TIGR03346">
    <property type="entry name" value="chaperone_ClpB"/>
    <property type="match status" value="1"/>
</dbReference>
<dbReference type="Pfam" id="PF00004">
    <property type="entry name" value="AAA"/>
    <property type="match status" value="1"/>
</dbReference>
<dbReference type="SUPFAM" id="SSF81923">
    <property type="entry name" value="Double Clp-N motif"/>
    <property type="match status" value="1"/>
</dbReference>
<comment type="function">
    <text evidence="11">Part of a stress-induced multi-chaperone system, it is involved in the recovery of the cell from heat-induced damage, in cooperation with DnaK, DnaJ and GrpE.</text>
</comment>
<dbReference type="eggNOG" id="COG0542">
    <property type="taxonomic scope" value="Bacteria"/>
</dbReference>
<feature type="domain" description="Clp R" evidence="12">
    <location>
        <begin position="3"/>
        <end position="146"/>
    </location>
</feature>
<comment type="subunit">
    <text evidence="11">Homohexamer; The oligomerization is ATP-dependent.</text>
</comment>
<dbReference type="InterPro" id="IPR003959">
    <property type="entry name" value="ATPase_AAA_core"/>
</dbReference>
<dbReference type="EMBL" id="CP002390">
    <property type="protein sequence ID" value="EFE28804.1"/>
    <property type="molecule type" value="Genomic_DNA"/>
</dbReference>
<dbReference type="Pfam" id="PF10431">
    <property type="entry name" value="ClpB_D2-small"/>
    <property type="match status" value="1"/>
</dbReference>
<dbReference type="GO" id="GO:0034605">
    <property type="term" value="P:cellular response to heat"/>
    <property type="evidence" value="ECO:0007669"/>
    <property type="project" value="TreeGrafter"/>
</dbReference>
<dbReference type="PROSITE" id="PS51903">
    <property type="entry name" value="CLP_R"/>
    <property type="match status" value="1"/>
</dbReference>
<evidence type="ECO:0000256" key="8">
    <source>
        <dbReference type="ARBA" id="ARBA00026057"/>
    </source>
</evidence>
<dbReference type="GO" id="GO:0005737">
    <property type="term" value="C:cytoplasm"/>
    <property type="evidence" value="ECO:0007669"/>
    <property type="project" value="UniProtKB-SubCell"/>
</dbReference>
<dbReference type="InterPro" id="IPR004176">
    <property type="entry name" value="Clp_R_N"/>
</dbReference>
<evidence type="ECO:0000256" key="3">
    <source>
        <dbReference type="ARBA" id="ARBA00022737"/>
    </source>
</evidence>
<keyword evidence="5 10" id="KW-0067">ATP-binding</keyword>
<feature type="coiled-coil region" evidence="11">
    <location>
        <begin position="506"/>
        <end position="533"/>
    </location>
</feature>
<dbReference type="AlphaFoldDB" id="D6GPV1"/>
<proteinExistence type="inferred from homology"/>
<keyword evidence="6 11" id="KW-0175">Coiled coil</keyword>
<dbReference type="Pfam" id="PF02861">
    <property type="entry name" value="Clp_N"/>
    <property type="match status" value="1"/>
</dbReference>
<dbReference type="Gene3D" id="3.40.50.300">
    <property type="entry name" value="P-loop containing nucleotide triphosphate hydrolases"/>
    <property type="match status" value="3"/>
</dbReference>
<feature type="coiled-coil region" evidence="11">
    <location>
        <begin position="412"/>
        <end position="472"/>
    </location>
</feature>
<dbReference type="InterPro" id="IPR027417">
    <property type="entry name" value="P-loop_NTPase"/>
</dbReference>
<dbReference type="Gene3D" id="1.10.1780.10">
    <property type="entry name" value="Clp, N-terminal domain"/>
    <property type="match status" value="1"/>
</dbReference>
<dbReference type="OrthoDB" id="9803641at2"/>
<dbReference type="FunFam" id="3.40.50.300:FF:000010">
    <property type="entry name" value="Chaperone clpB 1, putative"/>
    <property type="match status" value="1"/>
</dbReference>
<evidence type="ECO:0000256" key="4">
    <source>
        <dbReference type="ARBA" id="ARBA00022741"/>
    </source>
</evidence>
<dbReference type="SUPFAM" id="SSF52540">
    <property type="entry name" value="P-loop containing nucleoside triphosphate hydrolases"/>
    <property type="match status" value="2"/>
</dbReference>
<dbReference type="GO" id="GO:0016887">
    <property type="term" value="F:ATP hydrolysis activity"/>
    <property type="evidence" value="ECO:0007669"/>
    <property type="project" value="InterPro"/>
</dbReference>
<evidence type="ECO:0000256" key="5">
    <source>
        <dbReference type="ARBA" id="ARBA00022840"/>
    </source>
</evidence>
<dbReference type="PRINTS" id="PR00300">
    <property type="entry name" value="CLPPROTEASEA"/>
</dbReference>
<name>D6GPV1_FILAD</name>
<comment type="subunit">
    <text evidence="8">Homohexamer. The oligomerization is ATP-dependent.</text>
</comment>
<dbReference type="InterPro" id="IPR019489">
    <property type="entry name" value="Clp_ATPase_C"/>
</dbReference>
<dbReference type="InterPro" id="IPR017730">
    <property type="entry name" value="Chaperonin_ClpB"/>
</dbReference>
<dbReference type="Gene3D" id="1.10.8.60">
    <property type="match status" value="1"/>
</dbReference>
<keyword evidence="11" id="KW-0346">Stress response</keyword>
<dbReference type="InterPro" id="IPR041546">
    <property type="entry name" value="ClpA/ClpB_AAA_lid"/>
</dbReference>
<evidence type="ECO:0000256" key="10">
    <source>
        <dbReference type="RuleBase" id="RU004432"/>
    </source>
</evidence>
<dbReference type="FunFam" id="3.40.50.300:FF:000120">
    <property type="entry name" value="ATP-dependent chaperone ClpB"/>
    <property type="match status" value="1"/>
</dbReference>
<sequence length="859" mass="97538">MDAQKYTQKSLQMIQDAQNIAIKNGNPEITDLHLHKALVTDSDSLIARVLQEMNVDINQYRMTVDRAVDNLPRQQGASQVYPNAVFQRILLKADDEAKALGDSYISVEHLYLSLISERKIPSEHIIHQYGITGKKFSSVLNEIRGSRRVTSDNPEETEDVLEKYGKDLTKEAREGKSDPIIGRDDEIRNVIRILSRRSKNNPVLIGDPGVGKTAIVEGLAQRIVNGDVPDGLKDVMIFSLDMGQLIAGAKFRGEFEERLKAVLKEVQKSDGKIIMFIDELHLIVGAGKTDGAMDASNLMKPALSRGEIRMIGATTLKEYREYVEKDGALERRFQKVMVSEPSVEDTVSILRGIKEKYELHHKLRISDNAIIACATLSDRYITDRFLPDKAIDLMDEASAMVRTELDSMPQELDDDRRRILQLEIEKAALKKETDEGSKKRLEGLEEELANLNERYNEEFINWQNSKKSLEKQTEIKSAIELVKHQIEDAQRNYDYEKASELRYGKLQELEHELAENERKMSEEEDAAREEVTEEQIAEVVSKWTGIPVSKLVETEREKILHLSDILSKRVIGQKDAITAVSEAIIRARSGLKDENRPIGSFIFLGPTGVGKTELAKTLTESMFDDERNMVRIDMSEYMEKYSVSRLIGSAPGYIGYEEGGQLTEAVRRKPYSVVLFDEIEKAHPDIFNILLQVLDDGRLTDNQGRTVDFKNTIIIMTSNLGSQAILDGIDDDGMLKESVRESVEDKLHHTFRPEFLNRIDEIILFTPLNKEEVYRIIDLQVAKLQEKLADRNIVLQLDEKAKDTILQQSYSPQFGARPVRRFIQKNLETELARKLIEGSISDNDEVLITGNGENLSYVK</sequence>
<dbReference type="Proteomes" id="UP000007468">
    <property type="component" value="Chromosome"/>
</dbReference>
<dbReference type="InterPro" id="IPR001270">
    <property type="entry name" value="ClpA/B"/>
</dbReference>
<evidence type="ECO:0000313" key="14">
    <source>
        <dbReference type="Proteomes" id="UP000007468"/>
    </source>
</evidence>
<dbReference type="GO" id="GO:0005524">
    <property type="term" value="F:ATP binding"/>
    <property type="evidence" value="ECO:0007669"/>
    <property type="project" value="UniProtKB-UniRule"/>
</dbReference>
<dbReference type="SMART" id="SM00382">
    <property type="entry name" value="AAA"/>
    <property type="match status" value="2"/>
</dbReference>
<dbReference type="InterPro" id="IPR018368">
    <property type="entry name" value="ClpA/B_CS1"/>
</dbReference>
<comment type="subcellular location">
    <subcellularLocation>
        <location evidence="1 11">Cytoplasm</location>
    </subcellularLocation>
</comment>
<keyword evidence="14" id="KW-1185">Reference proteome</keyword>
<dbReference type="PATRIC" id="fig|546269.5.peg.1207"/>
<accession>D6GPV1</accession>
<dbReference type="STRING" id="546269.HMPREF0389_00724"/>
<dbReference type="InterPro" id="IPR028299">
    <property type="entry name" value="ClpA/B_CS2"/>
</dbReference>
<protein>
    <recommendedName>
        <fullName evidence="11">Chaperone protein ClpB</fullName>
    </recommendedName>
</protein>
<dbReference type="PROSITE" id="PS00871">
    <property type="entry name" value="CLPAB_2"/>
    <property type="match status" value="1"/>
</dbReference>
<keyword evidence="7 10" id="KW-0143">Chaperone</keyword>
<dbReference type="InterPro" id="IPR036628">
    <property type="entry name" value="Clp_N_dom_sf"/>
</dbReference>
<keyword evidence="3 9" id="KW-0677">Repeat</keyword>
<keyword evidence="4 10" id="KW-0547">Nucleotide-binding</keyword>
<dbReference type="Pfam" id="PF17871">
    <property type="entry name" value="AAA_lid_9"/>
    <property type="match status" value="1"/>
</dbReference>
<dbReference type="InterPro" id="IPR003593">
    <property type="entry name" value="AAA+_ATPase"/>
</dbReference>
<dbReference type="KEGG" id="faa:HMPREF0389_00724"/>
<dbReference type="GO" id="GO:0042026">
    <property type="term" value="P:protein refolding"/>
    <property type="evidence" value="ECO:0007669"/>
    <property type="project" value="UniProtKB-UniRule"/>
</dbReference>
<evidence type="ECO:0000256" key="11">
    <source>
        <dbReference type="RuleBase" id="RU362034"/>
    </source>
</evidence>
<evidence type="ECO:0000256" key="7">
    <source>
        <dbReference type="ARBA" id="ARBA00023186"/>
    </source>
</evidence>
<evidence type="ECO:0000256" key="6">
    <source>
        <dbReference type="ARBA" id="ARBA00023054"/>
    </source>
</evidence>
<organism evidence="13 14">
    <name type="scientific">Filifactor alocis (strain ATCC 35896 / CCUG 47790 / D40 B5)</name>
    <name type="common">Fusobacterium alocis</name>
    <dbReference type="NCBI Taxonomy" id="546269"/>
    <lineage>
        <taxon>Bacteria</taxon>
        <taxon>Bacillati</taxon>
        <taxon>Bacillota</taxon>
        <taxon>Clostridia</taxon>
        <taxon>Peptostreptococcales</taxon>
        <taxon>Filifactoraceae</taxon>
        <taxon>Filifactor</taxon>
    </lineage>
</organism>
<dbReference type="RefSeq" id="WP_014262724.1">
    <property type="nucleotide sequence ID" value="NC_016630.1"/>
</dbReference>
<keyword evidence="11" id="KW-0963">Cytoplasm</keyword>
<dbReference type="InterPro" id="IPR050130">
    <property type="entry name" value="ClpA_ClpB"/>
</dbReference>
<dbReference type="Pfam" id="PF07724">
    <property type="entry name" value="AAA_2"/>
    <property type="match status" value="1"/>
</dbReference>
<dbReference type="SMART" id="SM01086">
    <property type="entry name" value="ClpB_D2-small"/>
    <property type="match status" value="1"/>
</dbReference>
<dbReference type="FunFam" id="3.40.50.300:FF:000025">
    <property type="entry name" value="ATP-dependent Clp protease subunit"/>
    <property type="match status" value="1"/>
</dbReference>
<reference evidence="14" key="1">
    <citation type="submission" date="2010-12" db="EMBL/GenBank/DDBJ databases">
        <title>The genome sequence of Filifactor alocis strain ATCC 35896.</title>
        <authorList>
            <consortium name="The Broad Institute Genome Sequencing Platform"/>
            <person name="Ward D."/>
            <person name="Earl A."/>
            <person name="Feldgarden M."/>
            <person name="Young S.K."/>
            <person name="Gargeya S."/>
            <person name="Zeng Q."/>
            <person name="Alvarado L."/>
            <person name="Berlin A."/>
            <person name="Bochicchio J."/>
            <person name="Chapman S.B."/>
            <person name="Chen Z."/>
            <person name="Freedman E."/>
            <person name="Gellesch M."/>
            <person name="Goldberg J."/>
            <person name="Griggs A."/>
            <person name="Gujja S."/>
            <person name="Heilman E."/>
            <person name="Heiman D."/>
            <person name="Howarth C."/>
            <person name="Mehta T."/>
            <person name="Neiman D."/>
            <person name="Pearson M."/>
            <person name="Roberts A."/>
            <person name="Saif S."/>
            <person name="Shea T."/>
            <person name="Shenoy N."/>
            <person name="Sisk P."/>
            <person name="Stolte C."/>
            <person name="Sykes S."/>
            <person name="White J."/>
            <person name="Yandava C."/>
            <person name="Izard J."/>
            <person name="Blanton J.M."/>
            <person name="Baranova O.V."/>
            <person name="Tanner A.C."/>
            <person name="Dewhirst F.E."/>
            <person name="Haas B."/>
            <person name="Nusbaum C."/>
            <person name="Birren B."/>
        </authorList>
    </citation>
    <scope>NUCLEOTIDE SEQUENCE [LARGE SCALE GENOMIC DNA]</scope>
    <source>
        <strain evidence="14">ATCC 35896 / D40 B5</strain>
    </source>
</reference>
<dbReference type="PANTHER" id="PTHR11638:SF18">
    <property type="entry name" value="HEAT SHOCK PROTEIN 104"/>
    <property type="match status" value="1"/>
</dbReference>
<evidence type="ECO:0000259" key="12">
    <source>
        <dbReference type="PROSITE" id="PS51903"/>
    </source>
</evidence>
<comment type="similarity">
    <text evidence="2 10">Belongs to the ClpA/ClpB family.</text>
</comment>
<evidence type="ECO:0000256" key="1">
    <source>
        <dbReference type="ARBA" id="ARBA00004496"/>
    </source>
</evidence>
<evidence type="ECO:0000313" key="13">
    <source>
        <dbReference type="EMBL" id="EFE28804.1"/>
    </source>
</evidence>
<dbReference type="PANTHER" id="PTHR11638">
    <property type="entry name" value="ATP-DEPENDENT CLP PROTEASE"/>
    <property type="match status" value="1"/>
</dbReference>
<gene>
    <name evidence="11 13" type="primary">clpB</name>
    <name evidence="13" type="ordered locus">HMPREF0389_00724</name>
</gene>
<evidence type="ECO:0000256" key="9">
    <source>
        <dbReference type="PROSITE-ProRule" id="PRU01251"/>
    </source>
</evidence>
<dbReference type="PROSITE" id="PS00870">
    <property type="entry name" value="CLPAB_1"/>
    <property type="match status" value="1"/>
</dbReference>
<dbReference type="CDD" id="cd19499">
    <property type="entry name" value="RecA-like_ClpB_Hsp104-like"/>
    <property type="match status" value="1"/>
</dbReference>
<evidence type="ECO:0000256" key="2">
    <source>
        <dbReference type="ARBA" id="ARBA00008675"/>
    </source>
</evidence>
<dbReference type="CDD" id="cd00009">
    <property type="entry name" value="AAA"/>
    <property type="match status" value="1"/>
</dbReference>